<dbReference type="GO" id="GO:0022857">
    <property type="term" value="F:transmembrane transporter activity"/>
    <property type="evidence" value="ECO:0007669"/>
    <property type="project" value="InterPro"/>
</dbReference>
<dbReference type="eggNOG" id="COG2814">
    <property type="taxonomic scope" value="Bacteria"/>
</dbReference>
<evidence type="ECO:0000256" key="7">
    <source>
        <dbReference type="SAM" id="Phobius"/>
    </source>
</evidence>
<keyword evidence="4 7" id="KW-0812">Transmembrane</keyword>
<feature type="transmembrane region" description="Helical" evidence="7">
    <location>
        <begin position="618"/>
        <end position="640"/>
    </location>
</feature>
<dbReference type="InterPro" id="IPR020846">
    <property type="entry name" value="MFS_dom"/>
</dbReference>
<feature type="transmembrane region" description="Helical" evidence="7">
    <location>
        <begin position="739"/>
        <end position="759"/>
    </location>
</feature>
<dbReference type="EMBL" id="FOIL01000005">
    <property type="protein sequence ID" value="SET11629.1"/>
    <property type="molecule type" value="Genomic_DNA"/>
</dbReference>
<protein>
    <submittedName>
        <fullName evidence="9">Predicted arabinose efflux permease, MFS family</fullName>
    </submittedName>
</protein>
<dbReference type="GO" id="GO:0005886">
    <property type="term" value="C:plasma membrane"/>
    <property type="evidence" value="ECO:0007669"/>
    <property type="project" value="UniProtKB-SubCell"/>
</dbReference>
<dbReference type="SUPFAM" id="SSF103473">
    <property type="entry name" value="MFS general substrate transporter"/>
    <property type="match status" value="1"/>
</dbReference>
<keyword evidence="5 7" id="KW-1133">Transmembrane helix</keyword>
<evidence type="ECO:0000313" key="9">
    <source>
        <dbReference type="EMBL" id="SET11629.1"/>
    </source>
</evidence>
<sequence length="973" mass="109250">MKDYLFSHKTRKADILLMFVVGLLLMICLHFRVPIAEVFSKTREISLGYITREYKGLYYVIDNGHSRIMCFDSDGKERYSIVDPSDNGSSVLYIDDCLITDENLYLSVSEWDGMLLARELVMKYDLDGNYIENVTQNIYDGYQNNKHSFYGLTEDQGALMFGECMADSVLIHRIKDGTDEEKRIPYPDAFDSVSDLVIERDAIFIMDKNGQINRFEKNTSDLIYTTEWENEEDRIPYCMDVKNGEVYFTDIRNLEAVRINGEDQKTRVMIEGTDSQTVTVCSENDDLLVTNSDGIQRIGENEAQFTEIRKSDADLVRQYVFLGCSVLLFLAGILFVLRLFMDVSGLRFNTAKSAPFTIVIVGAVILAVLSTTLLNAFRDSYMDKIREQLRATALIVSESIDEADVSNIKKASDFNSESYLNLIDRMESAFPMNVDFYRTAYCNILKLSEDRQTGYGIAYLDQSIGVYFPLDEVEYDEVREVYDTGNAVWNDAVADVTGTYLSVKVPVYSSDRNVIGAVAVGADTYVVSDMIQQMQKDVLFSIVIILLLLWVMTSEGLSFFYLISRYREKKMKKSGNAVVPVHLIRLLIVLVFTAFNMVSSFLPVYILKRCELFAGSYAGLIASLPLTVNIFVMGIMSLVSAKLVRRFGIKKIFMFSCLFAMAGNLTMLIPNYFTMVLGLLLDGIGVGLISNSIYIMLTYLNDKQVRNECLNNYNSASLSGINMGMLFGGIIATTLAQKYVFVFVAMTWLSLFFFAGFLAGKLQDIIASDENAEFTADARQNVSGFIFHKTILSFFVLIQNPYIIFNSFVFYFVPVFAESIGYNETVISVLLVLYSEVAVLLGSRVWDKTEKAFGDYAIYLAIGLNVVAFAIFAAQPELIGIIIALIVMGISASFGKPTHQSFFLRQKPTVEFGQDNAIGVYNFTENIGESLGPVIFSRLLGAGGVTNMSFLACISGLGLLHYIINRKELGHGK</sequence>
<reference evidence="9 10" key="1">
    <citation type="submission" date="2016-10" db="EMBL/GenBank/DDBJ databases">
        <authorList>
            <person name="de Groot N.N."/>
        </authorList>
    </citation>
    <scope>NUCLEOTIDE SEQUENCE [LARGE SCALE GENOMIC DNA]</scope>
    <source>
        <strain evidence="9 10">KH1P1</strain>
    </source>
</reference>
<accession>A0A1I0BX48</accession>
<feature type="transmembrane region" description="Helical" evidence="7">
    <location>
        <begin position="939"/>
        <end position="964"/>
    </location>
</feature>
<keyword evidence="2" id="KW-0813">Transport</keyword>
<dbReference type="SUPFAM" id="SSF101898">
    <property type="entry name" value="NHL repeat"/>
    <property type="match status" value="1"/>
</dbReference>
<name>A0A1I0BX48_9FIRM</name>
<keyword evidence="3" id="KW-1003">Cell membrane</keyword>
<keyword evidence="10" id="KW-1185">Reference proteome</keyword>
<dbReference type="Gene3D" id="2.120.10.30">
    <property type="entry name" value="TolB, C-terminal domain"/>
    <property type="match status" value="1"/>
</dbReference>
<keyword evidence="6 7" id="KW-0472">Membrane</keyword>
<evidence type="ECO:0000256" key="2">
    <source>
        <dbReference type="ARBA" id="ARBA00022448"/>
    </source>
</evidence>
<dbReference type="InterPro" id="IPR050189">
    <property type="entry name" value="MFS_Efflux_Transporters"/>
</dbReference>
<dbReference type="Proteomes" id="UP000199820">
    <property type="component" value="Unassembled WGS sequence"/>
</dbReference>
<feature type="transmembrane region" description="Helical" evidence="7">
    <location>
        <begin position="538"/>
        <end position="563"/>
    </location>
</feature>
<comment type="subcellular location">
    <subcellularLocation>
        <location evidence="1">Cell membrane</location>
        <topology evidence="1">Multi-pass membrane protein</topology>
    </subcellularLocation>
</comment>
<feature type="transmembrane region" description="Helical" evidence="7">
    <location>
        <begin position="853"/>
        <end position="872"/>
    </location>
</feature>
<dbReference type="PROSITE" id="PS50850">
    <property type="entry name" value="MFS"/>
    <property type="match status" value="1"/>
</dbReference>
<dbReference type="OrthoDB" id="2009593at2"/>
<feature type="transmembrane region" description="Helical" evidence="7">
    <location>
        <begin position="15"/>
        <end position="33"/>
    </location>
</feature>
<feature type="transmembrane region" description="Helical" evidence="7">
    <location>
        <begin position="514"/>
        <end position="532"/>
    </location>
</feature>
<proteinExistence type="predicted"/>
<dbReference type="InterPro" id="IPR011701">
    <property type="entry name" value="MFS"/>
</dbReference>
<organism evidence="9 10">
    <name type="scientific">[Clostridium] aminophilum</name>
    <dbReference type="NCBI Taxonomy" id="1526"/>
    <lineage>
        <taxon>Bacteria</taxon>
        <taxon>Bacillati</taxon>
        <taxon>Bacillota</taxon>
        <taxon>Clostridia</taxon>
        <taxon>Lachnospirales</taxon>
        <taxon>Lachnospiraceae</taxon>
    </lineage>
</organism>
<feature type="transmembrane region" description="Helical" evidence="7">
    <location>
        <begin position="652"/>
        <end position="673"/>
    </location>
</feature>
<feature type="transmembrane region" description="Helical" evidence="7">
    <location>
        <begin position="319"/>
        <end position="341"/>
    </location>
</feature>
<feature type="transmembrane region" description="Helical" evidence="7">
    <location>
        <begin position="583"/>
        <end position="606"/>
    </location>
</feature>
<evidence type="ECO:0000256" key="3">
    <source>
        <dbReference type="ARBA" id="ARBA00022475"/>
    </source>
</evidence>
<dbReference type="InterPro" id="IPR036259">
    <property type="entry name" value="MFS_trans_sf"/>
</dbReference>
<dbReference type="InterPro" id="IPR011042">
    <property type="entry name" value="6-blade_b-propeller_TolB-like"/>
</dbReference>
<dbReference type="STRING" id="1526.SAMN02910262_00824"/>
<feature type="transmembrane region" description="Helical" evidence="7">
    <location>
        <begin position="791"/>
        <end position="813"/>
    </location>
</feature>
<evidence type="ECO:0000256" key="4">
    <source>
        <dbReference type="ARBA" id="ARBA00022692"/>
    </source>
</evidence>
<evidence type="ECO:0000256" key="1">
    <source>
        <dbReference type="ARBA" id="ARBA00004651"/>
    </source>
</evidence>
<evidence type="ECO:0000259" key="8">
    <source>
        <dbReference type="PROSITE" id="PS50850"/>
    </source>
</evidence>
<feature type="transmembrane region" description="Helical" evidence="7">
    <location>
        <begin position="878"/>
        <end position="895"/>
    </location>
</feature>
<feature type="transmembrane region" description="Helical" evidence="7">
    <location>
        <begin position="353"/>
        <end position="377"/>
    </location>
</feature>
<dbReference type="PANTHER" id="PTHR43124:SF3">
    <property type="entry name" value="CHLORAMPHENICOL EFFLUX PUMP RV0191"/>
    <property type="match status" value="1"/>
</dbReference>
<feature type="transmembrane region" description="Helical" evidence="7">
    <location>
        <begin position="825"/>
        <end position="846"/>
    </location>
</feature>
<evidence type="ECO:0000256" key="6">
    <source>
        <dbReference type="ARBA" id="ARBA00023136"/>
    </source>
</evidence>
<feature type="transmembrane region" description="Helical" evidence="7">
    <location>
        <begin position="679"/>
        <end position="700"/>
    </location>
</feature>
<feature type="transmembrane region" description="Helical" evidence="7">
    <location>
        <begin position="712"/>
        <end position="733"/>
    </location>
</feature>
<feature type="domain" description="Major facilitator superfamily (MFS) profile" evidence="8">
    <location>
        <begin position="542"/>
        <end position="970"/>
    </location>
</feature>
<evidence type="ECO:0000256" key="5">
    <source>
        <dbReference type="ARBA" id="ARBA00022989"/>
    </source>
</evidence>
<gene>
    <name evidence="9" type="ORF">SAMN04487771_100570</name>
</gene>
<dbReference type="CDD" id="cd06174">
    <property type="entry name" value="MFS"/>
    <property type="match status" value="1"/>
</dbReference>
<dbReference type="AlphaFoldDB" id="A0A1I0BX48"/>
<dbReference type="Gene3D" id="1.20.1250.20">
    <property type="entry name" value="MFS general substrate transporter like domains"/>
    <property type="match status" value="1"/>
</dbReference>
<dbReference type="Pfam" id="PF07690">
    <property type="entry name" value="MFS_1"/>
    <property type="match status" value="1"/>
</dbReference>
<dbReference type="RefSeq" id="WP_074648649.1">
    <property type="nucleotide sequence ID" value="NZ_FOIL01000005.1"/>
</dbReference>
<evidence type="ECO:0000313" key="10">
    <source>
        <dbReference type="Proteomes" id="UP000199820"/>
    </source>
</evidence>
<dbReference type="PANTHER" id="PTHR43124">
    <property type="entry name" value="PURINE EFFLUX PUMP PBUE"/>
    <property type="match status" value="1"/>
</dbReference>